<keyword evidence="5" id="KW-0328">Glycosyltransferase</keyword>
<dbReference type="InterPro" id="IPR001182">
    <property type="entry name" value="FtsW/RodA"/>
</dbReference>
<dbReference type="GO" id="GO:0015648">
    <property type="term" value="F:lipid-linked peptidoglycan transporter activity"/>
    <property type="evidence" value="ECO:0007669"/>
    <property type="project" value="TreeGrafter"/>
</dbReference>
<dbReference type="EMBL" id="CAFAAM010000229">
    <property type="protein sequence ID" value="CAB4815350.1"/>
    <property type="molecule type" value="Genomic_DNA"/>
</dbReference>
<evidence type="ECO:0000256" key="1">
    <source>
        <dbReference type="ARBA" id="ARBA00004651"/>
    </source>
</evidence>
<evidence type="ECO:0000256" key="3">
    <source>
        <dbReference type="ARBA" id="ARBA00022475"/>
    </source>
</evidence>
<reference evidence="21" key="1">
    <citation type="submission" date="2020-05" db="EMBL/GenBank/DDBJ databases">
        <authorList>
            <person name="Chiriac C."/>
            <person name="Salcher M."/>
            <person name="Ghai R."/>
            <person name="Kavagutti S V."/>
        </authorList>
    </citation>
    <scope>NUCLEOTIDE SEQUENCE</scope>
</reference>
<evidence type="ECO:0000256" key="10">
    <source>
        <dbReference type="ARBA" id="ARBA00022989"/>
    </source>
</evidence>
<evidence type="ECO:0000313" key="23">
    <source>
        <dbReference type="EMBL" id="CAB4815350.1"/>
    </source>
</evidence>
<dbReference type="EMBL" id="CAEZXY010000019">
    <property type="protein sequence ID" value="CAB4703365.1"/>
    <property type="molecule type" value="Genomic_DNA"/>
</dbReference>
<evidence type="ECO:0000313" key="25">
    <source>
        <dbReference type="EMBL" id="CAB5074657.1"/>
    </source>
</evidence>
<keyword evidence="7 17" id="KW-0812">Transmembrane</keyword>
<evidence type="ECO:0000256" key="14">
    <source>
        <dbReference type="ARBA" id="ARBA00032370"/>
    </source>
</evidence>
<accession>A0A6J6IDY0</accession>
<dbReference type="Pfam" id="PF01098">
    <property type="entry name" value="FTSW_RODA_SPOVE"/>
    <property type="match status" value="1"/>
</dbReference>
<feature type="transmembrane region" description="Helical" evidence="17">
    <location>
        <begin position="187"/>
        <end position="204"/>
    </location>
</feature>
<keyword evidence="11 17" id="KW-0472">Membrane</keyword>
<dbReference type="EMBL" id="CAEZTY010000011">
    <property type="protein sequence ID" value="CAB4579609.1"/>
    <property type="molecule type" value="Genomic_DNA"/>
</dbReference>
<dbReference type="EMBL" id="CAEUNJ010000022">
    <property type="protein sequence ID" value="CAB4371220.1"/>
    <property type="molecule type" value="Genomic_DNA"/>
</dbReference>
<dbReference type="EC" id="2.4.99.28" evidence="15"/>
<keyword evidence="10 17" id="KW-1133">Transmembrane helix</keyword>
<protein>
    <recommendedName>
        <fullName evidence="15">peptidoglycan glycosyltransferase</fullName>
        <ecNumber evidence="15">2.4.99.28</ecNumber>
    </recommendedName>
    <alternativeName>
        <fullName evidence="14">Peptidoglycan polymerase</fullName>
    </alternativeName>
</protein>
<feature type="transmembrane region" description="Helical" evidence="17">
    <location>
        <begin position="163"/>
        <end position="181"/>
    </location>
</feature>
<name>A0A6J6IDY0_9ZZZZ</name>
<evidence type="ECO:0000256" key="15">
    <source>
        <dbReference type="ARBA" id="ARBA00044770"/>
    </source>
</evidence>
<comment type="subcellular location">
    <subcellularLocation>
        <location evidence="1">Cell membrane</location>
        <topology evidence="1">Multi-pass membrane protein</topology>
    </subcellularLocation>
</comment>
<evidence type="ECO:0000256" key="2">
    <source>
        <dbReference type="ARBA" id="ARBA00004752"/>
    </source>
</evidence>
<dbReference type="GO" id="GO:0008360">
    <property type="term" value="P:regulation of cell shape"/>
    <property type="evidence" value="ECO:0007669"/>
    <property type="project" value="UniProtKB-KW"/>
</dbReference>
<evidence type="ECO:0000256" key="16">
    <source>
        <dbReference type="ARBA" id="ARBA00049902"/>
    </source>
</evidence>
<evidence type="ECO:0000313" key="20">
    <source>
        <dbReference type="EMBL" id="CAB4579609.1"/>
    </source>
</evidence>
<comment type="pathway">
    <text evidence="2">Cell wall biogenesis; peptidoglycan biosynthesis.</text>
</comment>
<dbReference type="InterPro" id="IPR018365">
    <property type="entry name" value="Cell_cycle_FtsW-rel_CS"/>
</dbReference>
<sequence length="386" mass="41814">MSAPSVTESRTRVGRLLQSAREPLPRTTDFKVLWILIIILNLFGLLMILSASSVTALYQYGSSWYQFRLQVGWFVLACGAMFFMSRFPYEQLSKFMKPLLFATAGLMVAVLIPGLGVSVNGSARWLGWGPLRVQPSELAKLAVILYAADTLTRRVGQIRDWKAVMRPIAVVFCGFALLLMLQPNLGTTIILATIVLVMLFVGGVPIKPLALFSGLLVSLATLFAFSAPYRVRRLMAFADPWADPLNTGFQTIQSQVGFANGGVLGTGLGQGRAKWGFLPEAHTDFIYAIIGEEIGLLGSVLVIGLFLAFALYGVRTALRSRDRFGMLLATGITTWILIQAFVNVGACVGVLPITGVPLPFVSAGGSSLIFTMAASGILLNIARQER</sequence>
<dbReference type="GO" id="GO:0008955">
    <property type="term" value="F:peptidoglycan glycosyltransferase activity"/>
    <property type="evidence" value="ECO:0007669"/>
    <property type="project" value="UniProtKB-EC"/>
</dbReference>
<evidence type="ECO:0000256" key="11">
    <source>
        <dbReference type="ARBA" id="ARBA00023136"/>
    </source>
</evidence>
<feature type="transmembrane region" description="Helical" evidence="17">
    <location>
        <begin position="326"/>
        <end position="354"/>
    </location>
</feature>
<evidence type="ECO:0000256" key="17">
    <source>
        <dbReference type="SAM" id="Phobius"/>
    </source>
</evidence>
<dbReference type="PANTHER" id="PTHR30474:SF2">
    <property type="entry name" value="PEPTIDOGLYCAN GLYCOSYLTRANSFERASE FTSW-RELATED"/>
    <property type="match status" value="1"/>
</dbReference>
<keyword evidence="6" id="KW-0808">Transferase</keyword>
<dbReference type="GO" id="GO:0032153">
    <property type="term" value="C:cell division site"/>
    <property type="evidence" value="ECO:0007669"/>
    <property type="project" value="TreeGrafter"/>
</dbReference>
<keyword evidence="3" id="KW-1003">Cell membrane</keyword>
<evidence type="ECO:0000256" key="9">
    <source>
        <dbReference type="ARBA" id="ARBA00022984"/>
    </source>
</evidence>
<dbReference type="EMBL" id="CAFBNJ010000067">
    <property type="protein sequence ID" value="CAB4957522.1"/>
    <property type="molecule type" value="Genomic_DNA"/>
</dbReference>
<keyword evidence="12" id="KW-0131">Cell cycle</keyword>
<evidence type="ECO:0000256" key="4">
    <source>
        <dbReference type="ARBA" id="ARBA00022618"/>
    </source>
</evidence>
<dbReference type="EMBL" id="CAFBRD010000011">
    <property type="protein sequence ID" value="CAB5074657.1"/>
    <property type="molecule type" value="Genomic_DNA"/>
</dbReference>
<feature type="transmembrane region" description="Helical" evidence="17">
    <location>
        <begin position="211"/>
        <end position="231"/>
    </location>
</feature>
<dbReference type="AlphaFoldDB" id="A0A6J6IDY0"/>
<keyword evidence="13" id="KW-0961">Cell wall biogenesis/degradation</keyword>
<dbReference type="PROSITE" id="PS00428">
    <property type="entry name" value="FTSW_RODA_SPOVE"/>
    <property type="match status" value="1"/>
</dbReference>
<feature type="transmembrane region" description="Helical" evidence="17">
    <location>
        <begin position="294"/>
        <end position="314"/>
    </location>
</feature>
<evidence type="ECO:0000313" key="21">
    <source>
        <dbReference type="EMBL" id="CAB4622034.1"/>
    </source>
</evidence>
<evidence type="ECO:0000313" key="24">
    <source>
        <dbReference type="EMBL" id="CAB4957522.1"/>
    </source>
</evidence>
<keyword evidence="8" id="KW-0133">Cell shape</keyword>
<gene>
    <name evidence="20" type="ORF">UFOPK1762_00497</name>
    <name evidence="21" type="ORF">UFOPK1906_00856</name>
    <name evidence="22" type="ORF">UFOPK2624_00677</name>
    <name evidence="23" type="ORF">UFOPK3010_01411</name>
    <name evidence="18" type="ORF">UFOPK3331_00527</name>
    <name evidence="24" type="ORF">UFOPK3785_01250</name>
    <name evidence="19" type="ORF">UFOPK4201_00690</name>
    <name evidence="25" type="ORF">UFOPK4371_00347</name>
</gene>
<keyword evidence="9" id="KW-0573">Peptidoglycan synthesis</keyword>
<organism evidence="21">
    <name type="scientific">freshwater metagenome</name>
    <dbReference type="NCBI Taxonomy" id="449393"/>
    <lineage>
        <taxon>unclassified sequences</taxon>
        <taxon>metagenomes</taxon>
        <taxon>ecological metagenomes</taxon>
    </lineage>
</organism>
<evidence type="ECO:0000313" key="22">
    <source>
        <dbReference type="EMBL" id="CAB4703365.1"/>
    </source>
</evidence>
<evidence type="ECO:0000313" key="18">
    <source>
        <dbReference type="EMBL" id="CAB4335258.1"/>
    </source>
</evidence>
<dbReference type="GO" id="GO:0009252">
    <property type="term" value="P:peptidoglycan biosynthetic process"/>
    <property type="evidence" value="ECO:0007669"/>
    <property type="project" value="UniProtKB-KW"/>
</dbReference>
<feature type="transmembrane region" description="Helical" evidence="17">
    <location>
        <begin position="360"/>
        <end position="382"/>
    </location>
</feature>
<feature type="transmembrane region" description="Helical" evidence="17">
    <location>
        <begin position="70"/>
        <end position="87"/>
    </location>
</feature>
<dbReference type="InterPro" id="IPR013437">
    <property type="entry name" value="FtsW"/>
</dbReference>
<dbReference type="EMBL" id="CAESAL010000012">
    <property type="protein sequence ID" value="CAB4335258.1"/>
    <property type="molecule type" value="Genomic_DNA"/>
</dbReference>
<evidence type="ECO:0000256" key="8">
    <source>
        <dbReference type="ARBA" id="ARBA00022960"/>
    </source>
</evidence>
<feature type="transmembrane region" description="Helical" evidence="17">
    <location>
        <begin position="32"/>
        <end position="58"/>
    </location>
</feature>
<evidence type="ECO:0000256" key="6">
    <source>
        <dbReference type="ARBA" id="ARBA00022679"/>
    </source>
</evidence>
<proteinExistence type="predicted"/>
<evidence type="ECO:0000256" key="7">
    <source>
        <dbReference type="ARBA" id="ARBA00022692"/>
    </source>
</evidence>
<keyword evidence="4" id="KW-0132">Cell division</keyword>
<evidence type="ECO:0000256" key="5">
    <source>
        <dbReference type="ARBA" id="ARBA00022676"/>
    </source>
</evidence>
<evidence type="ECO:0000256" key="12">
    <source>
        <dbReference type="ARBA" id="ARBA00023306"/>
    </source>
</evidence>
<dbReference type="NCBIfam" id="TIGR02614">
    <property type="entry name" value="ftsW"/>
    <property type="match status" value="1"/>
</dbReference>
<comment type="catalytic activity">
    <reaction evidence="16">
        <text>[GlcNAc-(1-&gt;4)-Mur2Ac(oyl-L-Ala-gamma-D-Glu-L-Lys-D-Ala-D-Ala)](n)-di-trans,octa-cis-undecaprenyl diphosphate + beta-D-GlcNAc-(1-&gt;4)-Mur2Ac(oyl-L-Ala-gamma-D-Glu-L-Lys-D-Ala-D-Ala)-di-trans,octa-cis-undecaprenyl diphosphate = [GlcNAc-(1-&gt;4)-Mur2Ac(oyl-L-Ala-gamma-D-Glu-L-Lys-D-Ala-D-Ala)](n+1)-di-trans,octa-cis-undecaprenyl diphosphate + di-trans,octa-cis-undecaprenyl diphosphate + H(+)</text>
        <dbReference type="Rhea" id="RHEA:23708"/>
        <dbReference type="Rhea" id="RHEA-COMP:9602"/>
        <dbReference type="Rhea" id="RHEA-COMP:9603"/>
        <dbReference type="ChEBI" id="CHEBI:15378"/>
        <dbReference type="ChEBI" id="CHEBI:58405"/>
        <dbReference type="ChEBI" id="CHEBI:60033"/>
        <dbReference type="ChEBI" id="CHEBI:78435"/>
        <dbReference type="EC" id="2.4.99.28"/>
    </reaction>
</comment>
<dbReference type="EMBL" id="CAEZVC010000044">
    <property type="protein sequence ID" value="CAB4622034.1"/>
    <property type="molecule type" value="Genomic_DNA"/>
</dbReference>
<dbReference type="GO" id="GO:0051301">
    <property type="term" value="P:cell division"/>
    <property type="evidence" value="ECO:0007669"/>
    <property type="project" value="UniProtKB-KW"/>
</dbReference>
<dbReference type="GO" id="GO:0071555">
    <property type="term" value="P:cell wall organization"/>
    <property type="evidence" value="ECO:0007669"/>
    <property type="project" value="UniProtKB-KW"/>
</dbReference>
<feature type="transmembrane region" description="Helical" evidence="17">
    <location>
        <begin position="99"/>
        <end position="118"/>
    </location>
</feature>
<dbReference type="GO" id="GO:0005886">
    <property type="term" value="C:plasma membrane"/>
    <property type="evidence" value="ECO:0007669"/>
    <property type="project" value="UniProtKB-SubCell"/>
</dbReference>
<evidence type="ECO:0000313" key="19">
    <source>
        <dbReference type="EMBL" id="CAB4371220.1"/>
    </source>
</evidence>
<evidence type="ECO:0000256" key="13">
    <source>
        <dbReference type="ARBA" id="ARBA00023316"/>
    </source>
</evidence>
<dbReference type="PANTHER" id="PTHR30474">
    <property type="entry name" value="CELL CYCLE PROTEIN"/>
    <property type="match status" value="1"/>
</dbReference>